<proteinExistence type="predicted"/>
<keyword evidence="4" id="KW-0472">Membrane</keyword>
<dbReference type="EMBL" id="ML170159">
    <property type="protein sequence ID" value="TDL27480.1"/>
    <property type="molecule type" value="Genomic_DNA"/>
</dbReference>
<dbReference type="AlphaFoldDB" id="A0A4Y7QKQ1"/>
<dbReference type="PANTHER" id="PTHR28293">
    <property type="entry name" value="NUCLEAR RIM PROTEIN 1"/>
    <property type="match status" value="1"/>
</dbReference>
<keyword evidence="2" id="KW-0812">Transmembrane</keyword>
<name>A0A4Y7QKQ1_9AGAM</name>
<dbReference type="GO" id="GO:0007096">
    <property type="term" value="P:regulation of exit from mitosis"/>
    <property type="evidence" value="ECO:0007669"/>
    <property type="project" value="TreeGrafter"/>
</dbReference>
<sequence length="308" mass="35619">MKPPPYQSPLAGARVRAERKSGIGRTAKRVIRQKSWHERIASIPSTVLFELALFPHNVPLPPPDTTARLLGGALHIIHFSVRLSQMRAVPEEELSWEDLYDESRGSRWFDWKTPLTIFLISVSLINTLNFFTRIKLYNLHLRNDPVSSPNAAFISTELDFSPLEPPPLTMRFLTWLSDTFSSSWRFLLNFKPPPPPRSAKTHRVQQLSVWIPGELERKLFTLYSPVHSFLWIATNWSNWILMLSIMAITSAQLHLLTDKYEALVKDKQIIAEEVMHEYDVRFVNPRINPIRKDAAVMTHESEVVNIYE</sequence>
<dbReference type="InterPro" id="IPR018819">
    <property type="entry name" value="Nur1/Mug154"/>
</dbReference>
<comment type="subcellular location">
    <subcellularLocation>
        <location evidence="1">Endomembrane system</location>
        <topology evidence="1">Multi-pass membrane protein</topology>
    </subcellularLocation>
</comment>
<evidence type="ECO:0000313" key="6">
    <source>
        <dbReference type="Proteomes" id="UP000294933"/>
    </source>
</evidence>
<keyword evidence="6" id="KW-1185">Reference proteome</keyword>
<dbReference type="STRING" id="50990.A0A4Y7QKQ1"/>
<evidence type="ECO:0008006" key="7">
    <source>
        <dbReference type="Google" id="ProtNLM"/>
    </source>
</evidence>
<gene>
    <name evidence="5" type="ORF">BD410DRAFT_422718</name>
</gene>
<dbReference type="Pfam" id="PF10332">
    <property type="entry name" value="DUF2418"/>
    <property type="match status" value="1"/>
</dbReference>
<dbReference type="Proteomes" id="UP000294933">
    <property type="component" value="Unassembled WGS sequence"/>
</dbReference>
<evidence type="ECO:0000313" key="5">
    <source>
        <dbReference type="EMBL" id="TDL27480.1"/>
    </source>
</evidence>
<organism evidence="5 6">
    <name type="scientific">Rickenella mellea</name>
    <dbReference type="NCBI Taxonomy" id="50990"/>
    <lineage>
        <taxon>Eukaryota</taxon>
        <taxon>Fungi</taxon>
        <taxon>Dikarya</taxon>
        <taxon>Basidiomycota</taxon>
        <taxon>Agaricomycotina</taxon>
        <taxon>Agaricomycetes</taxon>
        <taxon>Hymenochaetales</taxon>
        <taxon>Rickenellaceae</taxon>
        <taxon>Rickenella</taxon>
    </lineage>
</organism>
<protein>
    <recommendedName>
        <fullName evidence="7">Nuclear rim protein 1</fullName>
    </recommendedName>
</protein>
<dbReference type="PANTHER" id="PTHR28293:SF1">
    <property type="entry name" value="NUCLEAR RIM PROTEIN 1"/>
    <property type="match status" value="1"/>
</dbReference>
<accession>A0A4Y7QKQ1</accession>
<dbReference type="VEuPathDB" id="FungiDB:BD410DRAFT_422718"/>
<evidence type="ECO:0000256" key="3">
    <source>
        <dbReference type="ARBA" id="ARBA00022989"/>
    </source>
</evidence>
<dbReference type="GO" id="GO:0043007">
    <property type="term" value="P:maintenance of rDNA"/>
    <property type="evidence" value="ECO:0007669"/>
    <property type="project" value="TreeGrafter"/>
</dbReference>
<dbReference type="OrthoDB" id="3363151at2759"/>
<evidence type="ECO:0000256" key="4">
    <source>
        <dbReference type="ARBA" id="ARBA00023136"/>
    </source>
</evidence>
<evidence type="ECO:0000256" key="1">
    <source>
        <dbReference type="ARBA" id="ARBA00004127"/>
    </source>
</evidence>
<keyword evidence="3" id="KW-1133">Transmembrane helix</keyword>
<dbReference type="GO" id="GO:0012505">
    <property type="term" value="C:endomembrane system"/>
    <property type="evidence" value="ECO:0007669"/>
    <property type="project" value="UniProtKB-SubCell"/>
</dbReference>
<evidence type="ECO:0000256" key="2">
    <source>
        <dbReference type="ARBA" id="ARBA00022692"/>
    </source>
</evidence>
<reference evidence="5 6" key="1">
    <citation type="submission" date="2018-06" db="EMBL/GenBank/DDBJ databases">
        <title>A transcriptomic atlas of mushroom development highlights an independent origin of complex multicellularity.</title>
        <authorList>
            <consortium name="DOE Joint Genome Institute"/>
            <person name="Krizsan K."/>
            <person name="Almasi E."/>
            <person name="Merenyi Z."/>
            <person name="Sahu N."/>
            <person name="Viragh M."/>
            <person name="Koszo T."/>
            <person name="Mondo S."/>
            <person name="Kiss B."/>
            <person name="Balint B."/>
            <person name="Kues U."/>
            <person name="Barry K."/>
            <person name="Hegedus J.C."/>
            <person name="Henrissat B."/>
            <person name="Johnson J."/>
            <person name="Lipzen A."/>
            <person name="Ohm R."/>
            <person name="Nagy I."/>
            <person name="Pangilinan J."/>
            <person name="Yan J."/>
            <person name="Xiong Y."/>
            <person name="Grigoriev I.V."/>
            <person name="Hibbett D.S."/>
            <person name="Nagy L.G."/>
        </authorList>
    </citation>
    <scope>NUCLEOTIDE SEQUENCE [LARGE SCALE GENOMIC DNA]</scope>
    <source>
        <strain evidence="5 6">SZMC22713</strain>
    </source>
</reference>